<name>A0A916TSY3_9SPHN</name>
<protein>
    <submittedName>
        <fullName evidence="2">Glycosyl transferase</fullName>
    </submittedName>
</protein>
<evidence type="ECO:0000313" key="3">
    <source>
        <dbReference type="Proteomes" id="UP000608154"/>
    </source>
</evidence>
<dbReference type="CDD" id="cd03822">
    <property type="entry name" value="GT4_mannosyltransferase-like"/>
    <property type="match status" value="1"/>
</dbReference>
<evidence type="ECO:0000259" key="1">
    <source>
        <dbReference type="Pfam" id="PF13439"/>
    </source>
</evidence>
<dbReference type="PANTHER" id="PTHR12526">
    <property type="entry name" value="GLYCOSYLTRANSFERASE"/>
    <property type="match status" value="1"/>
</dbReference>
<dbReference type="EMBL" id="BMHK01000015">
    <property type="protein sequence ID" value="GGC04804.1"/>
    <property type="molecule type" value="Genomic_DNA"/>
</dbReference>
<dbReference type="Proteomes" id="UP000608154">
    <property type="component" value="Unassembled WGS sequence"/>
</dbReference>
<reference evidence="2" key="1">
    <citation type="journal article" date="2014" name="Int. J. Syst. Evol. Microbiol.">
        <title>Complete genome sequence of Corynebacterium casei LMG S-19264T (=DSM 44701T), isolated from a smear-ripened cheese.</title>
        <authorList>
            <consortium name="US DOE Joint Genome Institute (JGI-PGF)"/>
            <person name="Walter F."/>
            <person name="Albersmeier A."/>
            <person name="Kalinowski J."/>
            <person name="Ruckert C."/>
        </authorList>
    </citation>
    <scope>NUCLEOTIDE SEQUENCE</scope>
    <source>
        <strain evidence="2">CGMCC 1.15095</strain>
    </source>
</reference>
<dbReference type="Pfam" id="PF13692">
    <property type="entry name" value="Glyco_trans_1_4"/>
    <property type="match status" value="1"/>
</dbReference>
<dbReference type="GO" id="GO:0016757">
    <property type="term" value="F:glycosyltransferase activity"/>
    <property type="evidence" value="ECO:0007669"/>
    <property type="project" value="UniProtKB-ARBA"/>
</dbReference>
<accession>A0A916TSY3</accession>
<dbReference type="RefSeq" id="WP_188771802.1">
    <property type="nucleotide sequence ID" value="NZ_BMHK01000015.1"/>
</dbReference>
<comment type="caution">
    <text evidence="2">The sequence shown here is derived from an EMBL/GenBank/DDBJ whole genome shotgun (WGS) entry which is preliminary data.</text>
</comment>
<dbReference type="Pfam" id="PF13439">
    <property type="entry name" value="Glyco_transf_4"/>
    <property type="match status" value="1"/>
</dbReference>
<dbReference type="PANTHER" id="PTHR12526:SF572">
    <property type="entry name" value="BLL5144 PROTEIN"/>
    <property type="match status" value="1"/>
</dbReference>
<keyword evidence="3" id="KW-1185">Reference proteome</keyword>
<dbReference type="AlphaFoldDB" id="A0A916TSY3"/>
<keyword evidence="2" id="KW-0808">Transferase</keyword>
<dbReference type="InterPro" id="IPR028098">
    <property type="entry name" value="Glyco_trans_4-like_N"/>
</dbReference>
<feature type="domain" description="Glycosyltransferase subfamily 4-like N-terminal" evidence="1">
    <location>
        <begin position="76"/>
        <end position="172"/>
    </location>
</feature>
<organism evidence="2 3">
    <name type="scientific">Novosphingobium endophyticum</name>
    <dbReference type="NCBI Taxonomy" id="1955250"/>
    <lineage>
        <taxon>Bacteria</taxon>
        <taxon>Pseudomonadati</taxon>
        <taxon>Pseudomonadota</taxon>
        <taxon>Alphaproteobacteria</taxon>
        <taxon>Sphingomonadales</taxon>
        <taxon>Sphingomonadaceae</taxon>
        <taxon>Novosphingobium</taxon>
    </lineage>
</organism>
<proteinExistence type="predicted"/>
<sequence>MHTPSLRVAFIGNALPRRCGIATFTTDLELAVGALDEIAETTIVAMCEPGGNHAFPSIVGKTIRQEEAGDYREGADFINREGFDLVCLQHEYGIFGGDAGTLILDLIARLDAPLVTTLHTVLDRPDATQRRVMDAIIAASTRVIVMARKAREILIETYGADPDRIDIIGHGIPDVPLASSRDAKERLGFAGRRVILTFGLISPNKGIETIIEAMPEIVKRSPDVAYVVMGATHPVLHAEEGERYRDSLTDRVRELGLDDHVVFINRFVDRPELLEHIAMCDVYATPYLGVSQMTSGTLAYSHGVGRPVVSTPYWHAAELLADGSGVLVPFDNPAGFGPAIAALLGDETKRLAMGRKAYAASRPMTWANTALRYAASFRTACREGRLVTSDRPEPSGLVPDIVRGMLPSALPAMAIEHFTAMCDDTGIFQHAVHAIPDRDHGYCIDDNARALLLCCNLASGPDALLADRLSSTFAAFIQHGWNPDNRRFRNFMGFNRQWLEPAGSEDSHGRTLWALGSYSARAGAPGRARWAKGLFREALESVTAFTSPRAWAFTLLGLAPYCAAYPEDHAAARMRVQLAGRLEGLLRANESPEWTWFEGSLSYDNARLSQSLIVTGAAIGAPNLVDAGLRSLGWLIAMQTAPQGHFRPVGSHGFLQLRSMPRPFDQQPLEACATIAACAAAQGVDPDFPWRREAKRAFDWYLGANDLAVDLVDIATGSCRDGLHPDRANENRGAESTLSYLLGLADMKRLEDADRPDAVRAMRAMEPLSMRAVDG</sequence>
<reference evidence="2" key="2">
    <citation type="submission" date="2020-09" db="EMBL/GenBank/DDBJ databases">
        <authorList>
            <person name="Sun Q."/>
            <person name="Zhou Y."/>
        </authorList>
    </citation>
    <scope>NUCLEOTIDE SEQUENCE</scope>
    <source>
        <strain evidence="2">CGMCC 1.15095</strain>
    </source>
</reference>
<gene>
    <name evidence="2" type="ORF">GCM10011494_24160</name>
</gene>
<dbReference type="SUPFAM" id="SSF53756">
    <property type="entry name" value="UDP-Glycosyltransferase/glycogen phosphorylase"/>
    <property type="match status" value="1"/>
</dbReference>
<evidence type="ECO:0000313" key="2">
    <source>
        <dbReference type="EMBL" id="GGC04804.1"/>
    </source>
</evidence>
<dbReference type="Gene3D" id="3.40.50.2000">
    <property type="entry name" value="Glycogen Phosphorylase B"/>
    <property type="match status" value="2"/>
</dbReference>